<dbReference type="CDD" id="cd14791">
    <property type="entry name" value="GH36"/>
    <property type="match status" value="1"/>
</dbReference>
<dbReference type="AlphaFoldDB" id="A0A1M6L044"/>
<dbReference type="RefSeq" id="WP_073272804.1">
    <property type="nucleotide sequence ID" value="NZ_FRAC01000006.1"/>
</dbReference>
<dbReference type="InterPro" id="IPR013785">
    <property type="entry name" value="Aldolase_TIM"/>
</dbReference>
<dbReference type="OrthoDB" id="9758822at2"/>
<dbReference type="SUPFAM" id="SSF51445">
    <property type="entry name" value="(Trans)glycosidases"/>
    <property type="match status" value="1"/>
</dbReference>
<dbReference type="InterPro" id="IPR050985">
    <property type="entry name" value="Alpha-glycosidase_related"/>
</dbReference>
<dbReference type="InterPro" id="IPR017853">
    <property type="entry name" value="GH"/>
</dbReference>
<sequence length="703" mass="81070">MSFITIYENNIHMVLEITEDQQLKLLHFSALPFNQAAIKSKSMEGRFNLVEVDIAGLDRPFERHGTKYIVTAPGCRMKYDSHKDYRNHLGRKLEFITFDEETGIYVTSHIQFYDEVSVIRSWSEVLNKGRETQTLTYISSFHYTGIEKEGILPRDKKMSLKIPHNSWQRELDWQTYTLEQLGISQSQPDVEQRSSKAVGITNTGNWSAKEYLPMAYLENTETGTNLFWQIEHNGSWHWEISDQAAHLYLALSGPTETESHWYKDLKPGDSFASVPVSVGVSCGNFDSAMGELTKYRRIIRRPNKDNESLAIIFNDYMNCLWGNPTAEKEFPLVDAAKDAGCEYFCIDAGWYSAGPWWDNVGEWQESRERFPNGLKEVTDYIRGKGMVPGVWLELEVMGINCPKAEQVPEDWFFVRHGKKVYDRSRYQLDFRNPQVIDYANSVIDRLISEYGIGYIKMDYNIEPGIGTELYADSIGDGLLGHERAYLAWLDSIFAKYPELIIENCSSGGLRIDYAMLSRYSIQSTSDQEDYRRYATIAANSPSGLTPEQSAIWSYPLTHGDKEEVVFNMINAMLLRIHQSGHLGHIEKERRELVKEALDYYKSIRQDIRKSLPFWPLGLSKFSDTWVSLGLRTEDKLYVAVWRRNSEEETCTLPIEYTNGRNCSVKCVYPGYEECSYSWNGINQTLTVILPKQFTARLFEITLL</sequence>
<dbReference type="InterPro" id="IPR002252">
    <property type="entry name" value="Glyco_hydro_36"/>
</dbReference>
<dbReference type="PANTHER" id="PTHR43053:SF3">
    <property type="entry name" value="ALPHA-GALACTOSIDASE C-RELATED"/>
    <property type="match status" value="1"/>
</dbReference>
<gene>
    <name evidence="3" type="ORF">SAMN02745136_00645</name>
</gene>
<dbReference type="EMBL" id="FRAC01000006">
    <property type="protein sequence ID" value="SHJ64583.1"/>
    <property type="molecule type" value="Genomic_DNA"/>
</dbReference>
<reference evidence="3 4" key="1">
    <citation type="submission" date="2016-11" db="EMBL/GenBank/DDBJ databases">
        <authorList>
            <person name="Jaros S."/>
            <person name="Januszkiewicz K."/>
            <person name="Wedrychowicz H."/>
        </authorList>
    </citation>
    <scope>NUCLEOTIDE SEQUENCE [LARGE SCALE GENOMIC DNA]</scope>
    <source>
        <strain evidence="3 4">DSM 15929</strain>
    </source>
</reference>
<protein>
    <submittedName>
        <fullName evidence="3">Alpha-galactosidase</fullName>
    </submittedName>
</protein>
<organism evidence="3 4">
    <name type="scientific">Anaerocolumna jejuensis DSM 15929</name>
    <dbReference type="NCBI Taxonomy" id="1121322"/>
    <lineage>
        <taxon>Bacteria</taxon>
        <taxon>Bacillati</taxon>
        <taxon>Bacillota</taxon>
        <taxon>Clostridia</taxon>
        <taxon>Lachnospirales</taxon>
        <taxon>Lachnospiraceae</taxon>
        <taxon>Anaerocolumna</taxon>
    </lineage>
</organism>
<keyword evidence="4" id="KW-1185">Reference proteome</keyword>
<evidence type="ECO:0000313" key="4">
    <source>
        <dbReference type="Proteomes" id="UP000184386"/>
    </source>
</evidence>
<dbReference type="GO" id="GO:0016052">
    <property type="term" value="P:carbohydrate catabolic process"/>
    <property type="evidence" value="ECO:0007669"/>
    <property type="project" value="InterPro"/>
</dbReference>
<dbReference type="Gene3D" id="3.20.20.70">
    <property type="entry name" value="Aldolase class I"/>
    <property type="match status" value="1"/>
</dbReference>
<dbReference type="GO" id="GO:0004557">
    <property type="term" value="F:alpha-galactosidase activity"/>
    <property type="evidence" value="ECO:0007669"/>
    <property type="project" value="InterPro"/>
</dbReference>
<evidence type="ECO:0000256" key="2">
    <source>
        <dbReference type="ARBA" id="ARBA00023295"/>
    </source>
</evidence>
<dbReference type="Pfam" id="PF02065">
    <property type="entry name" value="Melibiase"/>
    <property type="match status" value="1"/>
</dbReference>
<dbReference type="PANTHER" id="PTHR43053">
    <property type="entry name" value="GLYCOSIDASE FAMILY 31"/>
    <property type="match status" value="1"/>
</dbReference>
<dbReference type="Gene3D" id="2.70.98.60">
    <property type="entry name" value="alpha-galactosidase from lactobacil brevis"/>
    <property type="match status" value="1"/>
</dbReference>
<accession>A0A1M6L044</accession>
<keyword evidence="2" id="KW-0326">Glycosidase</keyword>
<evidence type="ECO:0000313" key="3">
    <source>
        <dbReference type="EMBL" id="SHJ64583.1"/>
    </source>
</evidence>
<evidence type="ECO:0000256" key="1">
    <source>
        <dbReference type="ARBA" id="ARBA00022801"/>
    </source>
</evidence>
<dbReference type="Proteomes" id="UP000184386">
    <property type="component" value="Unassembled WGS sequence"/>
</dbReference>
<dbReference type="InterPro" id="IPR038417">
    <property type="entry name" value="Alpga-gal_N_sf"/>
</dbReference>
<proteinExistence type="predicted"/>
<dbReference type="STRING" id="1121322.SAMN02745136_00645"/>
<name>A0A1M6L044_9FIRM</name>
<keyword evidence="1" id="KW-0378">Hydrolase</keyword>